<name>A0A0P4WGJ9_SCYOL</name>
<comment type="catalytic activity">
    <reaction evidence="6">
        <text>3-methylbut-2-enoyl-CoA + hydrogencarbonate + ATP = 3-methyl-(2E)-glutaconyl-CoA + ADP + phosphate + H(+)</text>
        <dbReference type="Rhea" id="RHEA:13589"/>
        <dbReference type="ChEBI" id="CHEBI:15378"/>
        <dbReference type="ChEBI" id="CHEBI:17544"/>
        <dbReference type="ChEBI" id="CHEBI:30616"/>
        <dbReference type="ChEBI" id="CHEBI:43474"/>
        <dbReference type="ChEBI" id="CHEBI:57344"/>
        <dbReference type="ChEBI" id="CHEBI:57346"/>
        <dbReference type="ChEBI" id="CHEBI:456216"/>
        <dbReference type="EC" id="6.4.1.4"/>
    </reaction>
</comment>
<dbReference type="FunFam" id="3.90.226.10:FF:000046">
    <property type="entry name" value="Geranyl-CoA carboxylase beta subunit"/>
    <property type="match status" value="1"/>
</dbReference>
<dbReference type="GO" id="GO:0004485">
    <property type="term" value="F:methylcrotonoyl-CoA carboxylase activity"/>
    <property type="evidence" value="ECO:0007669"/>
    <property type="project" value="UniProtKB-EC"/>
</dbReference>
<dbReference type="AlphaFoldDB" id="A0A0P4WGJ9"/>
<dbReference type="GO" id="GO:0006552">
    <property type="term" value="P:L-leucine catabolic process"/>
    <property type="evidence" value="ECO:0007669"/>
    <property type="project" value="UniProtKB-UniPathway"/>
</dbReference>
<reference evidence="9" key="1">
    <citation type="submission" date="2015-09" db="EMBL/GenBank/DDBJ databases">
        <title>Scylla olivacea transcriptome.</title>
        <authorList>
            <person name="Ikhwanuddin M."/>
        </authorList>
    </citation>
    <scope>NUCLEOTIDE SEQUENCE</scope>
</reference>
<dbReference type="SUPFAM" id="SSF52096">
    <property type="entry name" value="ClpP/crotonase"/>
    <property type="match status" value="2"/>
</dbReference>
<evidence type="ECO:0000256" key="7">
    <source>
        <dbReference type="SAM" id="MobiDB-lite"/>
    </source>
</evidence>
<dbReference type="Pfam" id="PF01039">
    <property type="entry name" value="Carboxyl_trans"/>
    <property type="match status" value="1"/>
</dbReference>
<dbReference type="GO" id="GO:0005739">
    <property type="term" value="C:mitochondrion"/>
    <property type="evidence" value="ECO:0007669"/>
    <property type="project" value="TreeGrafter"/>
</dbReference>
<evidence type="ECO:0000256" key="1">
    <source>
        <dbReference type="ARBA" id="ARBA00025711"/>
    </source>
</evidence>
<evidence type="ECO:0000256" key="6">
    <source>
        <dbReference type="ARBA" id="ARBA00052347"/>
    </source>
</evidence>
<accession>A0A0P4WGJ9</accession>
<evidence type="ECO:0000256" key="5">
    <source>
        <dbReference type="ARBA" id="ARBA00031404"/>
    </source>
</evidence>
<dbReference type="UniPathway" id="UPA00363">
    <property type="reaction ID" value="UER00861"/>
</dbReference>
<proteinExistence type="predicted"/>
<dbReference type="PANTHER" id="PTHR22855">
    <property type="entry name" value="ACETYL, PROPIONYL, PYRUVATE, AND GLUTACONYL CARBOXYLASE-RELATED"/>
    <property type="match status" value="1"/>
</dbReference>
<evidence type="ECO:0000256" key="2">
    <source>
        <dbReference type="ARBA" id="ARBA00026116"/>
    </source>
</evidence>
<dbReference type="InterPro" id="IPR045190">
    <property type="entry name" value="MCCB/AccD1-like"/>
</dbReference>
<sequence length="561" mass="59816">MLRRQALGPARLGLARGGRMVATHTRPFPVLKDTLDPSCPQLEAGKRRAEEQIAKLDQLNKICLAGGGEKGIALHVKKNRKMLPRDKLKHILDPDSDFLELSLLAGLGMEYGDVPAAGSITGIGRIHGTYCLVSSSDGTVKSGTFFPITVTKNLRAMAISGTNHLPLVHIVDSAGGFLPKQAELFADKNHGGRAFYTEAVLSAAGVPQIAAVCGSCTAGGAYQPAMCEDVVIVSGIGTIFLGGPPLVKAATGEIISAEELGGGLLHSRTSGVTDYLAETEQEAFEVVRDVVATLGIEPVPESSSLQDDAWNTALLDALSGLESISRQQLYGIIGRIVDGARFREFKQLFGSNLVTGYAMIEGKCVGVLGNAGPLTYQDGLKGSHFLQLCQQRQLPLVFLQNSGSKEAHDSAWLGEGREEQHLSLRGRAAMMAALACITVPKIAINVGGCHADDNYTMCGPAFSPNFIFSWPGTSVTHTLNPPPADPPSQPTQAPGKEVRKKKSMSMFSFPEDSAFYHAAQVLNDGIIVPSQTRQIVSQCLRICRQKEGITNSAKDFSVLRL</sequence>
<dbReference type="Gene3D" id="3.90.226.10">
    <property type="entry name" value="2-enoyl-CoA Hydratase, Chain A, domain 1"/>
    <property type="match status" value="2"/>
</dbReference>
<feature type="region of interest" description="Disordered" evidence="7">
    <location>
        <begin position="477"/>
        <end position="502"/>
    </location>
</feature>
<dbReference type="EC" id="6.4.1.4" evidence="2"/>
<organism evidence="9">
    <name type="scientific">Scylla olivacea</name>
    <name type="common">Orange mud crab</name>
    <name type="synonym">Cancer olivacea</name>
    <dbReference type="NCBI Taxonomy" id="85551"/>
    <lineage>
        <taxon>Eukaryota</taxon>
        <taxon>Metazoa</taxon>
        <taxon>Ecdysozoa</taxon>
        <taxon>Arthropoda</taxon>
        <taxon>Crustacea</taxon>
        <taxon>Multicrustacea</taxon>
        <taxon>Malacostraca</taxon>
        <taxon>Eumalacostraca</taxon>
        <taxon>Eucarida</taxon>
        <taxon>Decapoda</taxon>
        <taxon>Pleocyemata</taxon>
        <taxon>Brachyura</taxon>
        <taxon>Eubrachyura</taxon>
        <taxon>Portunoidea</taxon>
        <taxon>Portunidae</taxon>
        <taxon>Portuninae</taxon>
        <taxon>Scylla</taxon>
    </lineage>
</organism>
<evidence type="ECO:0000256" key="4">
    <source>
        <dbReference type="ARBA" id="ARBA00031237"/>
    </source>
</evidence>
<protein>
    <recommendedName>
        <fullName evidence="2">methylcrotonoyl-CoA carboxylase</fullName>
        <ecNumber evidence="2">6.4.1.4</ecNumber>
    </recommendedName>
    <alternativeName>
        <fullName evidence="5">3-methylcrotonyl-CoA carboxylase 2</fullName>
    </alternativeName>
    <alternativeName>
        <fullName evidence="3">3-methylcrotonyl-CoA carboxylase non-biotin-containing subunit</fullName>
    </alternativeName>
    <alternativeName>
        <fullName evidence="4">3-methylcrotonyl-CoA:carbon dioxide ligase subunit beta</fullName>
    </alternativeName>
</protein>
<comment type="pathway">
    <text evidence="1">Amino-acid degradation; L-leucine degradation; (S)-3-hydroxy-3-methylglutaryl-CoA from 3-isovaleryl-CoA: step 2/3.</text>
</comment>
<evidence type="ECO:0000259" key="8">
    <source>
        <dbReference type="PROSITE" id="PS50980"/>
    </source>
</evidence>
<feature type="domain" description="CoA carboxyltransferase N-terminal" evidence="8">
    <location>
        <begin position="49"/>
        <end position="306"/>
    </location>
</feature>
<dbReference type="GO" id="GO:1905202">
    <property type="term" value="C:methylcrotonoyl-CoA carboxylase complex"/>
    <property type="evidence" value="ECO:0007669"/>
    <property type="project" value="TreeGrafter"/>
</dbReference>
<dbReference type="InterPro" id="IPR034733">
    <property type="entry name" value="AcCoA_carboxyl_beta"/>
</dbReference>
<dbReference type="InterPro" id="IPR029045">
    <property type="entry name" value="ClpP/crotonase-like_dom_sf"/>
</dbReference>
<dbReference type="PANTHER" id="PTHR22855:SF47">
    <property type="entry name" value="METHYLCROTONOYL-COA CARBOXYLASE"/>
    <property type="match status" value="1"/>
</dbReference>
<dbReference type="PROSITE" id="PS50980">
    <property type="entry name" value="COA_CT_NTER"/>
    <property type="match status" value="1"/>
</dbReference>
<evidence type="ECO:0000313" key="9">
    <source>
        <dbReference type="EMBL" id="JAI65703.1"/>
    </source>
</evidence>
<dbReference type="EMBL" id="GDRN01057326">
    <property type="protein sequence ID" value="JAI65703.1"/>
    <property type="molecule type" value="Transcribed_RNA"/>
</dbReference>
<evidence type="ECO:0000256" key="3">
    <source>
        <dbReference type="ARBA" id="ARBA00031109"/>
    </source>
</evidence>
<dbReference type="InterPro" id="IPR011762">
    <property type="entry name" value="COA_CT_N"/>
</dbReference>
<feature type="compositionally biased region" description="Pro residues" evidence="7">
    <location>
        <begin position="480"/>
        <end position="489"/>
    </location>
</feature>